<dbReference type="GO" id="GO:0006574">
    <property type="term" value="P:L-valine catabolic process"/>
    <property type="evidence" value="ECO:0007669"/>
    <property type="project" value="TreeGrafter"/>
</dbReference>
<dbReference type="Proteomes" id="UP000187495">
    <property type="component" value="Unassembled WGS sequence"/>
</dbReference>
<evidence type="ECO:0000313" key="6">
    <source>
        <dbReference type="Proteomes" id="UP000187495"/>
    </source>
</evidence>
<protein>
    <recommendedName>
        <fullName evidence="2">3-hydroxyisobutyryl-CoA hydrolase</fullName>
        <ecNumber evidence="2">3.1.2.4</ecNumber>
    </recommendedName>
</protein>
<proteinExistence type="predicted"/>
<keyword evidence="3" id="KW-0378">Hydrolase</keyword>
<name>A0A1N7FP73_9GAMM</name>
<dbReference type="Gene3D" id="3.90.226.10">
    <property type="entry name" value="2-enoyl-CoA Hydratase, Chain A, domain 1"/>
    <property type="match status" value="1"/>
</dbReference>
<evidence type="ECO:0000313" key="5">
    <source>
        <dbReference type="EMBL" id="SIS02026.1"/>
    </source>
</evidence>
<dbReference type="PANTHER" id="PTHR43176:SF3">
    <property type="entry name" value="3-HYDROXYISOBUTYRYL-COA HYDROLASE, MITOCHONDRIAL"/>
    <property type="match status" value="1"/>
</dbReference>
<dbReference type="CDD" id="cd06558">
    <property type="entry name" value="crotonase-like"/>
    <property type="match status" value="1"/>
</dbReference>
<dbReference type="Pfam" id="PF16113">
    <property type="entry name" value="ECH_2"/>
    <property type="match status" value="1"/>
</dbReference>
<dbReference type="AlphaFoldDB" id="A0A1N7FP73"/>
<dbReference type="InterPro" id="IPR029045">
    <property type="entry name" value="ClpP/crotonase-like_dom_sf"/>
</dbReference>
<dbReference type="InterPro" id="IPR045004">
    <property type="entry name" value="ECH_dom"/>
</dbReference>
<keyword evidence="6" id="KW-1185">Reference proteome</keyword>
<feature type="domain" description="Enoyl-CoA hydratase/isomerase" evidence="4">
    <location>
        <begin position="17"/>
        <end position="357"/>
    </location>
</feature>
<evidence type="ECO:0000256" key="2">
    <source>
        <dbReference type="ARBA" id="ARBA00011915"/>
    </source>
</evidence>
<evidence type="ECO:0000256" key="3">
    <source>
        <dbReference type="ARBA" id="ARBA00022801"/>
    </source>
</evidence>
<accession>A0A1N7FP73</accession>
<reference evidence="6" key="1">
    <citation type="submission" date="2017-01" db="EMBL/GenBank/DDBJ databases">
        <authorList>
            <person name="Varghese N."/>
            <person name="Submissions S."/>
        </authorList>
    </citation>
    <scope>NUCLEOTIDE SEQUENCE [LARGE SCALE GENOMIC DNA]</scope>
    <source>
        <strain evidence="6">DSM 21768</strain>
    </source>
</reference>
<dbReference type="SUPFAM" id="SSF52096">
    <property type="entry name" value="ClpP/crotonase"/>
    <property type="match status" value="1"/>
</dbReference>
<dbReference type="GO" id="GO:0016853">
    <property type="term" value="F:isomerase activity"/>
    <property type="evidence" value="ECO:0007669"/>
    <property type="project" value="UniProtKB-KW"/>
</dbReference>
<evidence type="ECO:0000256" key="1">
    <source>
        <dbReference type="ARBA" id="ARBA00001709"/>
    </source>
</evidence>
<dbReference type="PANTHER" id="PTHR43176">
    <property type="entry name" value="3-HYDROXYISOBUTYRYL-COA HYDROLASE-RELATED"/>
    <property type="match status" value="1"/>
</dbReference>
<dbReference type="EMBL" id="FTNU01000015">
    <property type="protein sequence ID" value="SIS02026.1"/>
    <property type="molecule type" value="Genomic_DNA"/>
</dbReference>
<dbReference type="InterPro" id="IPR032259">
    <property type="entry name" value="HIBYL-CoA-H"/>
</dbReference>
<dbReference type="GO" id="GO:0005829">
    <property type="term" value="C:cytosol"/>
    <property type="evidence" value="ECO:0007669"/>
    <property type="project" value="TreeGrafter"/>
</dbReference>
<sequence length="360" mass="39903">MSIITDFIIVNDNKKIARLCLNNPNSLNAQTVQMVSQSGALLRQWADDETVVAVLIEGTGDKAFCAGGDIRGLYHAYDPSVFPNQAACEFFGTEYELCKQIKHYTKPVIVWANGIVMGGGMGIATPASYRIATCTTMMAMPEVAIGLFPDAGGSFFLSRLPDDIGLFLGLTGARINASDALALGLVDYALSGDVGGEYERLITALQAMCWHDDIITNHKNLKNTLKKLHNTTGLAEGWLLPYYDKIVQLMRVDSLYDFDTLARMQTKQADGGYIHQALLNYLNGSPISAAITWRAYHQAKKMEFDAVMAMEFVIAVHCMHEGEFAEGVRALLIDKDKNPNWRYTLQTLPVGYIERYFQAW</sequence>
<dbReference type="EC" id="3.1.2.4" evidence="2"/>
<dbReference type="GO" id="GO:0003860">
    <property type="term" value="F:3-hydroxyisobutyryl-CoA hydrolase activity"/>
    <property type="evidence" value="ECO:0007669"/>
    <property type="project" value="UniProtKB-EC"/>
</dbReference>
<evidence type="ECO:0000259" key="4">
    <source>
        <dbReference type="Pfam" id="PF16113"/>
    </source>
</evidence>
<keyword evidence="5" id="KW-0413">Isomerase</keyword>
<gene>
    <name evidence="5" type="ORF">SAMN02745664_11524</name>
</gene>
<dbReference type="NCBIfam" id="NF004127">
    <property type="entry name" value="PRK05617.1"/>
    <property type="match status" value="1"/>
</dbReference>
<dbReference type="STRING" id="34061.B0189_08020"/>
<comment type="catalytic activity">
    <reaction evidence="1">
        <text>3-hydroxy-2-methylpropanoyl-CoA + H2O = 3-hydroxy-2-methylpropanoate + CoA + H(+)</text>
        <dbReference type="Rhea" id="RHEA:20888"/>
        <dbReference type="ChEBI" id="CHEBI:11805"/>
        <dbReference type="ChEBI" id="CHEBI:15377"/>
        <dbReference type="ChEBI" id="CHEBI:15378"/>
        <dbReference type="ChEBI" id="CHEBI:57287"/>
        <dbReference type="ChEBI" id="CHEBI:57340"/>
        <dbReference type="EC" id="3.1.2.4"/>
    </reaction>
</comment>
<organism evidence="5 6">
    <name type="scientific">Moraxella cuniculi DSM 21768</name>
    <dbReference type="NCBI Taxonomy" id="1122245"/>
    <lineage>
        <taxon>Bacteria</taxon>
        <taxon>Pseudomonadati</taxon>
        <taxon>Pseudomonadota</taxon>
        <taxon>Gammaproteobacteria</taxon>
        <taxon>Moraxellales</taxon>
        <taxon>Moraxellaceae</taxon>
        <taxon>Moraxella</taxon>
    </lineage>
</organism>
<dbReference type="RefSeq" id="WP_076555803.1">
    <property type="nucleotide sequence ID" value="NZ_FTNU01000015.1"/>
</dbReference>